<dbReference type="InterPro" id="IPR008983">
    <property type="entry name" value="Tumour_necrosis_fac-like_dom"/>
</dbReference>
<organism evidence="2 3">
    <name type="scientific">Tritrichomonas musculus</name>
    <dbReference type="NCBI Taxonomy" id="1915356"/>
    <lineage>
        <taxon>Eukaryota</taxon>
        <taxon>Metamonada</taxon>
        <taxon>Parabasalia</taxon>
        <taxon>Tritrichomonadida</taxon>
        <taxon>Tritrichomonadidae</taxon>
        <taxon>Tritrichomonas</taxon>
    </lineage>
</organism>
<accession>A0ABR2H875</accession>
<evidence type="ECO:0008006" key="4">
    <source>
        <dbReference type="Google" id="ProtNLM"/>
    </source>
</evidence>
<feature type="coiled-coil region" evidence="1">
    <location>
        <begin position="215"/>
        <end position="253"/>
    </location>
</feature>
<comment type="caution">
    <text evidence="2">The sequence shown here is derived from an EMBL/GenBank/DDBJ whole genome shotgun (WGS) entry which is preliminary data.</text>
</comment>
<proteinExistence type="predicted"/>
<dbReference type="EMBL" id="JAPFFF010000039">
    <property type="protein sequence ID" value="KAK8842131.1"/>
    <property type="molecule type" value="Genomic_DNA"/>
</dbReference>
<evidence type="ECO:0000256" key="1">
    <source>
        <dbReference type="SAM" id="Coils"/>
    </source>
</evidence>
<evidence type="ECO:0000313" key="2">
    <source>
        <dbReference type="EMBL" id="KAK8842131.1"/>
    </source>
</evidence>
<gene>
    <name evidence="2" type="ORF">M9Y10_026358</name>
</gene>
<keyword evidence="1" id="KW-0175">Coiled coil</keyword>
<dbReference type="Gene3D" id="2.60.120.40">
    <property type="match status" value="1"/>
</dbReference>
<dbReference type="Proteomes" id="UP001470230">
    <property type="component" value="Unassembled WGS sequence"/>
</dbReference>
<reference evidence="2 3" key="1">
    <citation type="submission" date="2024-04" db="EMBL/GenBank/DDBJ databases">
        <title>Tritrichomonas musculus Genome.</title>
        <authorList>
            <person name="Alves-Ferreira E."/>
            <person name="Grigg M."/>
            <person name="Lorenzi H."/>
            <person name="Galac M."/>
        </authorList>
    </citation>
    <scope>NUCLEOTIDE SEQUENCE [LARGE SCALE GENOMIC DNA]</scope>
    <source>
        <strain evidence="2 3">EAF2021</strain>
    </source>
</reference>
<evidence type="ECO:0000313" key="3">
    <source>
        <dbReference type="Proteomes" id="UP001470230"/>
    </source>
</evidence>
<keyword evidence="3" id="KW-1185">Reference proteome</keyword>
<protein>
    <recommendedName>
        <fullName evidence="4">BTB domain-containing protein</fullName>
    </recommendedName>
</protein>
<dbReference type="SUPFAM" id="SSF49842">
    <property type="entry name" value="TNF-like"/>
    <property type="match status" value="1"/>
</dbReference>
<sequence>MESDDILKFVLCSGEEFAISPQSSRLNDIRPDIFRKLNLEKQYKVESNVCKESFLQFLKYLTDGKQPIITESNRPDLFILSEEFQIMKNIFYQKRIDYLHSIKLLQDETTDNKSQIEDFISLNLDEYLVNVGDKLLDLPITILYNILNNQRRNLTQHNLCYNLIKQKYDKNHNLNIFSLLPSLDGKKLSEENLNDSISSQEFRLGFIVKIEYSIILDLKKEIEQHKKELKTVSEQHKKEIKKISEQILELKNSLPNQNQGEPGQIAVLNQQKNGYIWKIPPFSICFKACLTNHAKSFNFGNFQWGNSIPLNKVIYDSNNAFDVNKHVYKIPVAGKWLFFGQVQNNEAINNGTLHVGILINGISICQNGFKKDIKQLDLLSCSGEVECREGDLIYLHTYHKTEFHFQNTYLQGFCIST</sequence>
<name>A0ABR2H875_9EUKA</name>